<reference evidence="12" key="1">
    <citation type="submission" date="2012-12" db="EMBL/GenBank/DDBJ databases">
        <authorList>
            <person name="Hellsten U."/>
            <person name="Grimwood J."/>
            <person name="Chapman J.A."/>
            <person name="Shapiro H."/>
            <person name="Aerts A."/>
            <person name="Otillar R.P."/>
            <person name="Terry A.Y."/>
            <person name="Boore J.L."/>
            <person name="Simakov O."/>
            <person name="Marletaz F."/>
            <person name="Cho S.-J."/>
            <person name="Edsinger-Gonzales E."/>
            <person name="Havlak P."/>
            <person name="Kuo D.-H."/>
            <person name="Larsson T."/>
            <person name="Lv J."/>
            <person name="Arendt D."/>
            <person name="Savage R."/>
            <person name="Osoegawa K."/>
            <person name="de Jong P."/>
            <person name="Lindberg D.R."/>
            <person name="Seaver E.C."/>
            <person name="Weisblat D.A."/>
            <person name="Putnam N.H."/>
            <person name="Grigoriev I.V."/>
            <person name="Rokhsar D.S."/>
        </authorList>
    </citation>
    <scope>NUCLEOTIDE SEQUENCE</scope>
</reference>
<dbReference type="InterPro" id="IPR017937">
    <property type="entry name" value="Thioredoxin_CS"/>
</dbReference>
<dbReference type="PROSITE" id="PS51352">
    <property type="entry name" value="THIOREDOXIN_2"/>
    <property type="match status" value="3"/>
</dbReference>
<keyword evidence="4" id="KW-0072">Autophagy</keyword>
<dbReference type="PROSITE" id="PS50076">
    <property type="entry name" value="DNAJ_2"/>
    <property type="match status" value="1"/>
</dbReference>
<accession>T1ED98</accession>
<dbReference type="PANTHER" id="PTHR44340">
    <property type="entry name" value="DNAJ HOMOLOG SUBFAMILY C MEMBER 10"/>
    <property type="match status" value="1"/>
</dbReference>
<reference evidence="10 12" key="2">
    <citation type="journal article" date="2013" name="Nature">
        <title>Insights into bilaterian evolution from three spiralian genomes.</title>
        <authorList>
            <person name="Simakov O."/>
            <person name="Marletaz F."/>
            <person name="Cho S.J."/>
            <person name="Edsinger-Gonzales E."/>
            <person name="Havlak P."/>
            <person name="Hellsten U."/>
            <person name="Kuo D.H."/>
            <person name="Larsson T."/>
            <person name="Lv J."/>
            <person name="Arendt D."/>
            <person name="Savage R."/>
            <person name="Osoegawa K."/>
            <person name="de Jong P."/>
            <person name="Grimwood J."/>
            <person name="Chapman J.A."/>
            <person name="Shapiro H."/>
            <person name="Aerts A."/>
            <person name="Otillar R.P."/>
            <person name="Terry A.Y."/>
            <person name="Boore J.L."/>
            <person name="Grigoriev I.V."/>
            <person name="Lindberg D.R."/>
            <person name="Seaver E.C."/>
            <person name="Weisblat D.A."/>
            <person name="Putnam N.H."/>
            <person name="Rokhsar D.S."/>
        </authorList>
    </citation>
    <scope>NUCLEOTIDE SEQUENCE</scope>
</reference>
<evidence type="ECO:0000256" key="4">
    <source>
        <dbReference type="ARBA" id="ARBA00023006"/>
    </source>
</evidence>
<dbReference type="GeneID" id="20194550"/>
<dbReference type="InterPro" id="IPR001623">
    <property type="entry name" value="DnaJ_domain"/>
</dbReference>
<evidence type="ECO:0000256" key="3">
    <source>
        <dbReference type="ARBA" id="ARBA00020921"/>
    </source>
</evidence>
<dbReference type="Pfam" id="PF00085">
    <property type="entry name" value="Thioredoxin"/>
    <property type="match status" value="4"/>
</dbReference>
<feature type="domain" description="Thioredoxin" evidence="9">
    <location>
        <begin position="100"/>
        <end position="220"/>
    </location>
</feature>
<organism evidence="11 12">
    <name type="scientific">Helobdella robusta</name>
    <name type="common">Californian leech</name>
    <dbReference type="NCBI Taxonomy" id="6412"/>
    <lineage>
        <taxon>Eukaryota</taxon>
        <taxon>Metazoa</taxon>
        <taxon>Spiralia</taxon>
        <taxon>Lophotrochozoa</taxon>
        <taxon>Annelida</taxon>
        <taxon>Clitellata</taxon>
        <taxon>Hirudinea</taxon>
        <taxon>Rhynchobdellida</taxon>
        <taxon>Glossiphoniidae</taxon>
        <taxon>Helobdella</taxon>
    </lineage>
</organism>
<dbReference type="CTD" id="20194550"/>
<dbReference type="GO" id="GO:0005789">
    <property type="term" value="C:endoplasmic reticulum membrane"/>
    <property type="evidence" value="ECO:0007669"/>
    <property type="project" value="UniProtKB-SubCell"/>
</dbReference>
<dbReference type="InterPro" id="IPR052460">
    <property type="entry name" value="ER_disulfide_reductase"/>
</dbReference>
<sequence>MVVLQFSSAMLLALAADKNDFYDMLEVNRQASTVEIRKAFKKLALTMHPDKNRDDPDAHEKFIRLNRAYEVLKDDDLRKKYDLHGEEGLKEGGPSGGGYQSWSFYNQQFGIYDDDPEIITLSRSDYDVLVEGTNDMWFINFYSPHCSHCHDLAPTWREVARELVGVVRMGAVNCEDDGQLCRQKGIRSYPTLLLYPEREKYYSTKTRHDLVNFVLDHVRSKVIELWQGNFHQSTDPQYNHLPWLISFCGKDSGECLEDSTLRKLSAILNELVNVGRLICTKETEKICEGLSIESGLYFFESGRVAKGQGIEMTSYDTQEIAYSTMKQLPDVEMIDGDTLQIITSEAKNGKNDGWLVHFVEGQFKDVELRKLPSLVDNVKVGRIDCQLYRSQCNHLHIHKFPTFVLFKVTGGQEIHYGRQTAHDIAAFVKDSHQNFVTSLHPGDFPSITLDAHPWFVDFFAPWCPPCLRLLPEFRKASRMVGMSVKFGTVDCTVHATLCMNYNVHSYPTTILYNLTKPHHYHGHHSASEIVQFIQDIMKPSVTILEAATFQSLVAQRSLEQTWIVDFYAPWCGPCQQLEPEWRRLAKMFDGVKNVHVGQVDCQEHKELCQSLNVNSYPSIRLYPQGRADNKIFHLYNGWYRDAQSIRAWVFDFLPTKTHKLDETKFREKVLKSSRPWIIDFFAPWCGHCQVFAPEFERVAMEVKGRVKAGKVNCDENARLCQMAGIQAYPSIRYYSPASESFYGADIDSQNADYIIQYLNNVVPLEGQQTKDEL</sequence>
<dbReference type="SMART" id="SM00271">
    <property type="entry name" value="DnaJ"/>
    <property type="match status" value="1"/>
</dbReference>
<dbReference type="InterPro" id="IPR035674">
    <property type="entry name" value="ERdj5_TRX_C"/>
</dbReference>
<dbReference type="STRING" id="6412.T1ED98"/>
<dbReference type="eggNOG" id="KOG0191">
    <property type="taxonomic scope" value="Eukaryota"/>
</dbReference>
<dbReference type="EMBL" id="AMQM01006708">
    <property type="status" value="NOT_ANNOTATED_CDS"/>
    <property type="molecule type" value="Genomic_DNA"/>
</dbReference>
<dbReference type="GO" id="GO:0051787">
    <property type="term" value="F:misfolded protein binding"/>
    <property type="evidence" value="ECO:0000318"/>
    <property type="project" value="GO_Central"/>
</dbReference>
<dbReference type="CDD" id="cd03004">
    <property type="entry name" value="PDI_a_ERdj5_C"/>
    <property type="match status" value="1"/>
</dbReference>
<evidence type="ECO:0000256" key="5">
    <source>
        <dbReference type="ARBA" id="ARBA00035002"/>
    </source>
</evidence>
<dbReference type="GO" id="GO:0015035">
    <property type="term" value="F:protein-disulfide reductase activity"/>
    <property type="evidence" value="ECO:0000318"/>
    <property type="project" value="GO_Central"/>
</dbReference>
<dbReference type="OrthoDB" id="5810603at2759"/>
<comment type="subcellular location">
    <subcellularLocation>
        <location evidence="1">Endoplasmic reticulum membrane</location>
        <topology evidence="1">Single-pass type IV membrane protein</topology>
    </subcellularLocation>
</comment>
<reference evidence="11" key="3">
    <citation type="submission" date="2015-06" db="UniProtKB">
        <authorList>
            <consortium name="EnsemblMetazoa"/>
        </authorList>
    </citation>
    <scope>IDENTIFICATION</scope>
</reference>
<feature type="domain" description="Thioredoxin" evidence="9">
    <location>
        <begin position="656"/>
        <end position="773"/>
    </location>
</feature>
<evidence type="ECO:0000259" key="8">
    <source>
        <dbReference type="PROSITE" id="PS50076"/>
    </source>
</evidence>
<dbReference type="SUPFAM" id="SSF52833">
    <property type="entry name" value="Thioredoxin-like"/>
    <property type="match status" value="5"/>
</dbReference>
<evidence type="ECO:0000259" key="9">
    <source>
        <dbReference type="PROSITE" id="PS51352"/>
    </source>
</evidence>
<dbReference type="Gene3D" id="3.40.30.10">
    <property type="entry name" value="Glutaredoxin"/>
    <property type="match status" value="6"/>
</dbReference>
<dbReference type="CDD" id="cd02961">
    <property type="entry name" value="PDI_a_family"/>
    <property type="match status" value="1"/>
</dbReference>
<dbReference type="Gene3D" id="1.10.287.110">
    <property type="entry name" value="DnaJ domain"/>
    <property type="match status" value="1"/>
</dbReference>
<name>T1ED98_HELRO</name>
<dbReference type="AlphaFoldDB" id="T1ED98"/>
<dbReference type="InParanoid" id="T1ED98"/>
<dbReference type="eggNOG" id="KOG0713">
    <property type="taxonomic scope" value="Eukaryota"/>
</dbReference>
<dbReference type="FunFam" id="3.40.30.10:FF:000087">
    <property type="entry name" value="DnaJ homolog subfamily C member 10"/>
    <property type="match status" value="1"/>
</dbReference>
<dbReference type="PRINTS" id="PR00625">
    <property type="entry name" value="JDOMAIN"/>
</dbReference>
<feature type="chain" id="PRO_5011952277" description="DnaJ homolog subfamily C member 10" evidence="7">
    <location>
        <begin position="16"/>
        <end position="773"/>
    </location>
</feature>
<dbReference type="HOGENOM" id="CLU_023279_0_0_1"/>
<protein>
    <recommendedName>
        <fullName evidence="2">DnaJ homolog subfamily C member 10</fullName>
    </recommendedName>
    <alternativeName>
        <fullName evidence="3">DnaJ homolog subfamily C member 16</fullName>
    </alternativeName>
    <alternativeName>
        <fullName evidence="6">Endoplasmic reticulum DNA J domain-containing protein 8</fullName>
    </alternativeName>
</protein>
<evidence type="ECO:0000256" key="2">
    <source>
        <dbReference type="ARBA" id="ARBA00020920"/>
    </source>
</evidence>
<keyword evidence="12" id="KW-1185">Reference proteome</keyword>
<dbReference type="CDD" id="cd06257">
    <property type="entry name" value="DnaJ"/>
    <property type="match status" value="1"/>
</dbReference>
<dbReference type="InterPro" id="IPR018253">
    <property type="entry name" value="DnaJ_domain_CS"/>
</dbReference>
<dbReference type="InterPro" id="IPR013766">
    <property type="entry name" value="Thioredoxin_domain"/>
</dbReference>
<dbReference type="PANTHER" id="PTHR44340:SF1">
    <property type="entry name" value="DNAJ HOMOLOG SUBFAMILY C MEMBER 10"/>
    <property type="match status" value="1"/>
</dbReference>
<dbReference type="GO" id="GO:0005788">
    <property type="term" value="C:endoplasmic reticulum lumen"/>
    <property type="evidence" value="ECO:0000318"/>
    <property type="project" value="GO_Central"/>
</dbReference>
<evidence type="ECO:0000313" key="10">
    <source>
        <dbReference type="EMBL" id="ESN95836.1"/>
    </source>
</evidence>
<comment type="function">
    <text evidence="5">Plays an important role in regulating the size of autophagosomes during the formation process.</text>
</comment>
<dbReference type="GO" id="GO:0036498">
    <property type="term" value="P:IRE1-mediated unfolded protein response"/>
    <property type="evidence" value="ECO:0000318"/>
    <property type="project" value="GO_Central"/>
</dbReference>
<dbReference type="GO" id="GO:0016671">
    <property type="term" value="F:oxidoreductase activity, acting on a sulfur group of donors, disulfide as acceptor"/>
    <property type="evidence" value="ECO:0000318"/>
    <property type="project" value="GO_Central"/>
</dbReference>
<proteinExistence type="predicted"/>
<evidence type="ECO:0000256" key="6">
    <source>
        <dbReference type="ARBA" id="ARBA00035043"/>
    </source>
</evidence>
<dbReference type="PROSITE" id="PS00636">
    <property type="entry name" value="DNAJ_1"/>
    <property type="match status" value="1"/>
</dbReference>
<keyword evidence="7" id="KW-0732">Signal</keyword>
<dbReference type="EnsemblMetazoa" id="HelroT102482">
    <property type="protein sequence ID" value="HelroP102482"/>
    <property type="gene ID" value="HelroG102482"/>
</dbReference>
<evidence type="ECO:0000256" key="1">
    <source>
        <dbReference type="ARBA" id="ARBA00004163"/>
    </source>
</evidence>
<evidence type="ECO:0000256" key="7">
    <source>
        <dbReference type="SAM" id="SignalP"/>
    </source>
</evidence>
<dbReference type="EMBL" id="KB097502">
    <property type="protein sequence ID" value="ESN95836.1"/>
    <property type="molecule type" value="Genomic_DNA"/>
</dbReference>
<dbReference type="InterPro" id="IPR036869">
    <property type="entry name" value="J_dom_sf"/>
</dbReference>
<dbReference type="FunFam" id="1.10.287.110:FF:000029">
    <property type="entry name" value="DnaJ homolog subfamily C member 10"/>
    <property type="match status" value="1"/>
</dbReference>
<dbReference type="PROSITE" id="PS00194">
    <property type="entry name" value="THIOREDOXIN_1"/>
    <property type="match status" value="2"/>
</dbReference>
<feature type="domain" description="Thioredoxin" evidence="9">
    <location>
        <begin position="505"/>
        <end position="654"/>
    </location>
</feature>
<feature type="signal peptide" evidence="7">
    <location>
        <begin position="1"/>
        <end position="15"/>
    </location>
</feature>
<dbReference type="OMA" id="APTWRKF"/>
<dbReference type="RefSeq" id="XP_009026128.1">
    <property type="nucleotide sequence ID" value="XM_009027880.1"/>
</dbReference>
<evidence type="ECO:0000313" key="12">
    <source>
        <dbReference type="Proteomes" id="UP000015101"/>
    </source>
</evidence>
<dbReference type="KEGG" id="hro:HELRODRAFT_102482"/>
<dbReference type="InterPro" id="IPR036249">
    <property type="entry name" value="Thioredoxin-like_sf"/>
</dbReference>
<feature type="domain" description="J" evidence="8">
    <location>
        <begin position="20"/>
        <end position="85"/>
    </location>
</feature>
<evidence type="ECO:0000313" key="11">
    <source>
        <dbReference type="EnsemblMetazoa" id="HelroP102482"/>
    </source>
</evidence>
<dbReference type="GO" id="GO:0006914">
    <property type="term" value="P:autophagy"/>
    <property type="evidence" value="ECO:0007669"/>
    <property type="project" value="UniProtKB-KW"/>
</dbReference>
<dbReference type="Proteomes" id="UP000015101">
    <property type="component" value="Unassembled WGS sequence"/>
</dbReference>
<dbReference type="Pfam" id="PF00226">
    <property type="entry name" value="DnaJ"/>
    <property type="match status" value="1"/>
</dbReference>
<gene>
    <name evidence="11" type="primary">20194550</name>
    <name evidence="10" type="ORF">HELRODRAFT_102482</name>
</gene>
<dbReference type="SUPFAM" id="SSF46565">
    <property type="entry name" value="Chaperone J-domain"/>
    <property type="match status" value="1"/>
</dbReference>